<dbReference type="AlphaFoldDB" id="C6L684"/>
<dbReference type="GO" id="GO:0004553">
    <property type="term" value="F:hydrolase activity, hydrolyzing O-glycosyl compounds"/>
    <property type="evidence" value="ECO:0007669"/>
    <property type="project" value="InterPro"/>
</dbReference>
<dbReference type="InterPro" id="IPR050546">
    <property type="entry name" value="Glycosyl_Hydrlase_16"/>
</dbReference>
<dbReference type="Pfam" id="PF00722">
    <property type="entry name" value="Glyco_hydro_16"/>
    <property type="match status" value="1"/>
</dbReference>
<dbReference type="CDD" id="cd08024">
    <property type="entry name" value="GH16_CCF"/>
    <property type="match status" value="1"/>
</dbReference>
<dbReference type="InterPro" id="IPR013320">
    <property type="entry name" value="ConA-like_dom_sf"/>
</dbReference>
<dbReference type="EMBL" id="AB488493">
    <property type="protein sequence ID" value="BAH84971.1"/>
    <property type="molecule type" value="mRNA"/>
</dbReference>
<protein>
    <submittedName>
        <fullName evidence="3">B-1,3-glucanase</fullName>
    </submittedName>
</protein>
<evidence type="ECO:0000313" key="3">
    <source>
        <dbReference type="EMBL" id="BAH84971.1"/>
    </source>
</evidence>
<dbReference type="GO" id="GO:0005975">
    <property type="term" value="P:carbohydrate metabolic process"/>
    <property type="evidence" value="ECO:0007669"/>
    <property type="project" value="InterPro"/>
</dbReference>
<proteinExistence type="evidence at transcript level"/>
<dbReference type="CAZy" id="GH16">
    <property type="family name" value="Glycoside Hydrolase Family 16"/>
</dbReference>
<dbReference type="PANTHER" id="PTHR10963">
    <property type="entry name" value="GLYCOSYL HYDROLASE-RELATED"/>
    <property type="match status" value="1"/>
</dbReference>
<dbReference type="PANTHER" id="PTHR10963:SF55">
    <property type="entry name" value="GLYCOSIDE HYDROLASE FAMILY 16 PROTEIN"/>
    <property type="match status" value="1"/>
</dbReference>
<evidence type="ECO:0000256" key="1">
    <source>
        <dbReference type="ARBA" id="ARBA00006865"/>
    </source>
</evidence>
<sequence length="366" mass="40985">MEYSVKYLSASGDVVYHVDGVFTIPAASSLSPRLYRRGNTVFEDSFNSHQLNPKHWHHEITCWGGGNGEFQMYTPEAANTYIKNGVLYLKPTFTADKFGDDFFQHGVLDVKQQWGSCTAAQDNGCRRQGAQIPPIMSSKVFSVASITHGRVEVVAKIPKGDWIWPAIWLLPPGWPWKYGAWPASGEIDIMESRGNVHLSEANGATQGVDRVLSTIHYGASPSQHRQQGDSKTSKTGTTWADSFHTYSVDWTAGHIRMDIDNQPVMAWTTPSQGYWSYSHQSGTNVWSQGGNDAPFDGKMSLILNVAVGATNGYFQDSWHNTPHAKPWKNNSPTAMMDFWKSKQQWQSTWHGEDVAMKVKSVKMIQY</sequence>
<reference evidence="3" key="1">
    <citation type="journal article" date="2009" name="Comp. Biochem. Physiol. B, Biochem. Mol. Biol.">
        <title>Enzymatic properties and the primary structure of a beta-1,3-glucanase from the digestive fluid of the Pacific abalone Haliotis discus hannai.</title>
        <authorList>
            <person name="Kumagai Y."/>
            <person name="Ojima T."/>
        </authorList>
    </citation>
    <scope>NUCLEOTIDE SEQUENCE</scope>
</reference>
<dbReference type="PROSITE" id="PS51762">
    <property type="entry name" value="GH16_2"/>
    <property type="match status" value="1"/>
</dbReference>
<comment type="similarity">
    <text evidence="1">Belongs to the glycosyl hydrolase 16 family.</text>
</comment>
<dbReference type="Gene3D" id="2.60.120.200">
    <property type="match status" value="1"/>
</dbReference>
<dbReference type="BRENDA" id="3.2.1.39">
    <property type="organism ID" value="2539"/>
</dbReference>
<accession>C6L684</accession>
<name>C6L684_HALDH</name>
<dbReference type="SUPFAM" id="SSF49899">
    <property type="entry name" value="Concanavalin A-like lectins/glucanases"/>
    <property type="match status" value="1"/>
</dbReference>
<feature type="domain" description="GH16" evidence="2">
    <location>
        <begin position="16"/>
        <end position="366"/>
    </location>
</feature>
<evidence type="ECO:0000259" key="2">
    <source>
        <dbReference type="PROSITE" id="PS51762"/>
    </source>
</evidence>
<dbReference type="InterPro" id="IPR000757">
    <property type="entry name" value="Beta-glucanase-like"/>
</dbReference>
<organism evidence="3">
    <name type="scientific">Haliotis discus hannai</name>
    <name type="common">Japanese abalone</name>
    <dbReference type="NCBI Taxonomy" id="42344"/>
    <lineage>
        <taxon>Eukaryota</taxon>
        <taxon>Metazoa</taxon>
        <taxon>Spiralia</taxon>
        <taxon>Lophotrochozoa</taxon>
        <taxon>Mollusca</taxon>
        <taxon>Gastropoda</taxon>
        <taxon>Vetigastropoda</taxon>
        <taxon>Lepetellida</taxon>
        <taxon>Haliotoidea</taxon>
        <taxon>Haliotidae</taxon>
        <taxon>Haliotis</taxon>
    </lineage>
</organism>